<dbReference type="EMBL" id="JAANYQ010000010">
    <property type="protein sequence ID" value="KAF4122024.1"/>
    <property type="molecule type" value="Genomic_DNA"/>
</dbReference>
<sequence>MSVIQSMQPFTMATIKDEDAATSDSSSNPESISTVSVVDLAPTTSHALAEKGIRHSPPQGKGASQFDHDGVNIEDLGWNGEHIPQPVVGGLEHDNLFILTRRFCKQMFHVRSNARRDVDAAASRYLLTVHNPRRFSYTVLLIERSSGYRQTDKAVEVEYPAKPCPGCCELYSCPQVVS</sequence>
<dbReference type="Pfam" id="PF11696">
    <property type="entry name" value="DUF3292"/>
    <property type="match status" value="1"/>
</dbReference>
<dbReference type="AlphaFoldDB" id="A0A9P4YVY8"/>
<dbReference type="InterPro" id="IPR021709">
    <property type="entry name" value="DUF3292"/>
</dbReference>
<name>A0A9P4YVY8_9HYPO</name>
<dbReference type="Proteomes" id="UP000749293">
    <property type="component" value="Unassembled WGS sequence"/>
</dbReference>
<proteinExistence type="predicted"/>
<dbReference type="PANTHER" id="PTHR38694:SF1">
    <property type="entry name" value="PEROXIN DOMAIN-CONTAINING PROTEIN"/>
    <property type="match status" value="1"/>
</dbReference>
<evidence type="ECO:0000313" key="1">
    <source>
        <dbReference type="EMBL" id="KAF4122024.1"/>
    </source>
</evidence>
<comment type="caution">
    <text evidence="1">The sequence shown here is derived from an EMBL/GenBank/DDBJ whole genome shotgun (WGS) entry which is preliminary data.</text>
</comment>
<dbReference type="OrthoDB" id="1708389at2759"/>
<keyword evidence="2" id="KW-1185">Reference proteome</keyword>
<gene>
    <name evidence="1" type="ORF">GMORB2_7617</name>
</gene>
<protein>
    <submittedName>
        <fullName evidence="1">Uncharacterized protein</fullName>
    </submittedName>
</protein>
<reference evidence="1" key="1">
    <citation type="submission" date="2020-03" db="EMBL/GenBank/DDBJ databases">
        <title>Site-based positive gene gene selection in Geosmithia morbida across the United States reveals a broad range of putative effectors and factors for local host and environmental adapation.</title>
        <authorList>
            <person name="Onufrak A."/>
            <person name="Murdoch R.W."/>
            <person name="Gazis R."/>
            <person name="Huff M."/>
            <person name="Staton M."/>
            <person name="Klingeman W."/>
            <person name="Hadziabdic D."/>
        </authorList>
    </citation>
    <scope>NUCLEOTIDE SEQUENCE</scope>
    <source>
        <strain evidence="1">1262</strain>
    </source>
</reference>
<accession>A0A9P4YVY8</accession>
<dbReference type="GeneID" id="55973840"/>
<dbReference type="RefSeq" id="XP_035320676.1">
    <property type="nucleotide sequence ID" value="XM_035469582.1"/>
</dbReference>
<organism evidence="1 2">
    <name type="scientific">Geosmithia morbida</name>
    <dbReference type="NCBI Taxonomy" id="1094350"/>
    <lineage>
        <taxon>Eukaryota</taxon>
        <taxon>Fungi</taxon>
        <taxon>Dikarya</taxon>
        <taxon>Ascomycota</taxon>
        <taxon>Pezizomycotina</taxon>
        <taxon>Sordariomycetes</taxon>
        <taxon>Hypocreomycetidae</taxon>
        <taxon>Hypocreales</taxon>
        <taxon>Bionectriaceae</taxon>
        <taxon>Geosmithia</taxon>
    </lineage>
</organism>
<dbReference type="PANTHER" id="PTHR38694">
    <property type="entry name" value="CONSERVED EXPRESSED PROTEIN"/>
    <property type="match status" value="1"/>
</dbReference>
<evidence type="ECO:0000313" key="2">
    <source>
        <dbReference type="Proteomes" id="UP000749293"/>
    </source>
</evidence>